<name>E3LRI4_CAERE</name>
<dbReference type="eggNOG" id="KOG0192">
    <property type="taxonomic scope" value="Eukaryota"/>
</dbReference>
<dbReference type="OMA" id="RIFKWCH"/>
<dbReference type="STRING" id="31234.E3LRI4"/>
<dbReference type="FunCoup" id="E3LRI4">
    <property type="interactions" value="1731"/>
</dbReference>
<dbReference type="GO" id="GO:0005524">
    <property type="term" value="F:ATP binding"/>
    <property type="evidence" value="ECO:0007669"/>
    <property type="project" value="UniProtKB-KW"/>
</dbReference>
<dbReference type="SMART" id="SM00220">
    <property type="entry name" value="S_TKc"/>
    <property type="match status" value="1"/>
</dbReference>
<dbReference type="Gene3D" id="3.30.200.20">
    <property type="entry name" value="Phosphorylase Kinase, domain 1"/>
    <property type="match status" value="1"/>
</dbReference>
<evidence type="ECO:0000256" key="5">
    <source>
        <dbReference type="ARBA" id="ARBA00038035"/>
    </source>
</evidence>
<dbReference type="OrthoDB" id="4062651at2759"/>
<evidence type="ECO:0000259" key="10">
    <source>
        <dbReference type="PROSITE" id="PS50011"/>
    </source>
</evidence>
<dbReference type="Pfam" id="PF00069">
    <property type="entry name" value="Pkinase"/>
    <property type="match status" value="1"/>
</dbReference>
<evidence type="ECO:0000313" key="12">
    <source>
        <dbReference type="Proteomes" id="UP000008281"/>
    </source>
</evidence>
<keyword evidence="1" id="KW-0808">Transferase</keyword>
<keyword evidence="4" id="KW-0067">ATP-binding</keyword>
<reference evidence="11" key="1">
    <citation type="submission" date="2007-07" db="EMBL/GenBank/DDBJ databases">
        <title>PCAP assembly of the Caenorhabditis remanei genome.</title>
        <authorList>
            <consortium name="The Caenorhabditis remanei Sequencing Consortium"/>
            <person name="Wilson R.K."/>
        </authorList>
    </citation>
    <scope>NUCLEOTIDE SEQUENCE [LARGE SCALE GENOMIC DNA]</scope>
    <source>
        <strain evidence="11">PB4641</strain>
    </source>
</reference>
<accession>E3LRI4</accession>
<proteinExistence type="inferred from homology"/>
<dbReference type="GeneID" id="9815748"/>
<dbReference type="PANTHER" id="PTHR48013">
    <property type="entry name" value="DUAL SPECIFICITY MITOGEN-ACTIVATED PROTEIN KINASE KINASE 5-RELATED"/>
    <property type="match status" value="1"/>
</dbReference>
<comment type="catalytic activity">
    <reaction evidence="8">
        <text>L-threonyl-[protein] + ATP = O-phospho-L-threonyl-[protein] + ADP + H(+)</text>
        <dbReference type="Rhea" id="RHEA:46608"/>
        <dbReference type="Rhea" id="RHEA-COMP:11060"/>
        <dbReference type="Rhea" id="RHEA-COMP:11605"/>
        <dbReference type="ChEBI" id="CHEBI:15378"/>
        <dbReference type="ChEBI" id="CHEBI:30013"/>
        <dbReference type="ChEBI" id="CHEBI:30616"/>
        <dbReference type="ChEBI" id="CHEBI:61977"/>
        <dbReference type="ChEBI" id="CHEBI:456216"/>
        <dbReference type="EC" id="2.7.12.2"/>
    </reaction>
</comment>
<comment type="similarity">
    <text evidence="5">Belongs to the protein kinase superfamily. STE Ser/Thr protein kinase family. MAP kinase kinase subfamily.</text>
</comment>
<keyword evidence="3" id="KW-0418">Kinase</keyword>
<gene>
    <name evidence="11" type="ORF">CRE_26068</name>
</gene>
<evidence type="ECO:0000256" key="1">
    <source>
        <dbReference type="ARBA" id="ARBA00022679"/>
    </source>
</evidence>
<dbReference type="RefSeq" id="XP_003113942.2">
    <property type="nucleotide sequence ID" value="XM_003113894.2"/>
</dbReference>
<dbReference type="KEGG" id="crq:GCK72_006637"/>
<dbReference type="EMBL" id="DS268413">
    <property type="protein sequence ID" value="EFP07854.1"/>
    <property type="molecule type" value="Genomic_DNA"/>
</dbReference>
<dbReference type="InterPro" id="IPR000719">
    <property type="entry name" value="Prot_kinase_dom"/>
</dbReference>
<dbReference type="Gene3D" id="1.10.510.10">
    <property type="entry name" value="Transferase(Phosphotransferase) domain 1"/>
    <property type="match status" value="1"/>
</dbReference>
<keyword evidence="2" id="KW-0547">Nucleotide-binding</keyword>
<evidence type="ECO:0000256" key="3">
    <source>
        <dbReference type="ARBA" id="ARBA00022777"/>
    </source>
</evidence>
<dbReference type="PROSITE" id="PS00108">
    <property type="entry name" value="PROTEIN_KINASE_ST"/>
    <property type="match status" value="1"/>
</dbReference>
<comment type="catalytic activity">
    <reaction evidence="7">
        <text>L-seryl-[protein] + ATP = O-phospho-L-seryl-[protein] + ADP + H(+)</text>
        <dbReference type="Rhea" id="RHEA:17989"/>
        <dbReference type="Rhea" id="RHEA-COMP:9863"/>
        <dbReference type="Rhea" id="RHEA-COMP:11604"/>
        <dbReference type="ChEBI" id="CHEBI:15378"/>
        <dbReference type="ChEBI" id="CHEBI:29999"/>
        <dbReference type="ChEBI" id="CHEBI:30616"/>
        <dbReference type="ChEBI" id="CHEBI:83421"/>
        <dbReference type="ChEBI" id="CHEBI:456216"/>
        <dbReference type="EC" id="2.7.12.2"/>
    </reaction>
</comment>
<dbReference type="HOGENOM" id="CLU_593464_0_0_1"/>
<evidence type="ECO:0000256" key="9">
    <source>
        <dbReference type="ARBA" id="ARBA00051693"/>
    </source>
</evidence>
<sequence>MLPLSSVDLTEINVEDLEIKGECLARFQLGQGAIADIFHVFYKGHDAVLKRPRNNYTDQEKKEIRREARVVAALNNCENVVRIYGICDTMPFNGIIMEYCAGPNLSELVFKLYESRVEMETIRIFKWCHELSKTLCELNVTYFHGDVKTENVIVKERPCYCQNGVYKDVTIRDTTYHLCQTCHGVHLEHLSLKFCDFGKSYEHGTKERNFGGTAEFAAPETIQRGEYTQKSEVYTFGHLMLILVIGFPTDQCADGQRRFLQLYNNKKYDLSGCKSNSICEIISWCLDKRAENRPTFKQLLEKLNSRFDHYKSLRGDDKKSAAHIANIEREEFLEHYKIPRKITMGHRTVTTSTFLSISTDSSNSQLDLSATYYGGPLDNDVFEETPLPSPSTSRKFNDGYELSRSFVENTLYTGDEENIIMLPTRRRKGSFIRRNILFKYLVQAKNLISAKITTLARRGRY</sequence>
<dbReference type="Proteomes" id="UP000008281">
    <property type="component" value="Unassembled WGS sequence"/>
</dbReference>
<dbReference type="InterPro" id="IPR011009">
    <property type="entry name" value="Kinase-like_dom_sf"/>
</dbReference>
<evidence type="ECO:0000256" key="6">
    <source>
        <dbReference type="ARBA" id="ARBA00038999"/>
    </source>
</evidence>
<protein>
    <recommendedName>
        <fullName evidence="6">mitogen-activated protein kinase kinase</fullName>
        <ecNumber evidence="6">2.7.12.2</ecNumber>
    </recommendedName>
</protein>
<comment type="catalytic activity">
    <reaction evidence="9">
        <text>L-tyrosyl-[protein] + ATP = O-phospho-L-tyrosyl-[protein] + ADP + H(+)</text>
        <dbReference type="Rhea" id="RHEA:10596"/>
        <dbReference type="Rhea" id="RHEA-COMP:10136"/>
        <dbReference type="Rhea" id="RHEA-COMP:20101"/>
        <dbReference type="ChEBI" id="CHEBI:15378"/>
        <dbReference type="ChEBI" id="CHEBI:30616"/>
        <dbReference type="ChEBI" id="CHEBI:46858"/>
        <dbReference type="ChEBI" id="CHEBI:61978"/>
        <dbReference type="ChEBI" id="CHEBI:456216"/>
        <dbReference type="EC" id="2.7.12.2"/>
    </reaction>
</comment>
<evidence type="ECO:0000256" key="4">
    <source>
        <dbReference type="ARBA" id="ARBA00022840"/>
    </source>
</evidence>
<dbReference type="SUPFAM" id="SSF56112">
    <property type="entry name" value="Protein kinase-like (PK-like)"/>
    <property type="match status" value="1"/>
</dbReference>
<dbReference type="AlphaFoldDB" id="E3LRI4"/>
<dbReference type="CTD" id="9815748"/>
<keyword evidence="12" id="KW-1185">Reference proteome</keyword>
<feature type="domain" description="Protein kinase" evidence="10">
    <location>
        <begin position="23"/>
        <end position="307"/>
    </location>
</feature>
<evidence type="ECO:0000256" key="2">
    <source>
        <dbReference type="ARBA" id="ARBA00022741"/>
    </source>
</evidence>
<evidence type="ECO:0000256" key="7">
    <source>
        <dbReference type="ARBA" id="ARBA00049014"/>
    </source>
</evidence>
<evidence type="ECO:0000256" key="8">
    <source>
        <dbReference type="ARBA" id="ARBA00049299"/>
    </source>
</evidence>
<dbReference type="InParanoid" id="E3LRI4"/>
<evidence type="ECO:0000313" key="11">
    <source>
        <dbReference type="EMBL" id="EFP07854.1"/>
    </source>
</evidence>
<dbReference type="GO" id="GO:0004708">
    <property type="term" value="F:MAP kinase kinase activity"/>
    <property type="evidence" value="ECO:0007669"/>
    <property type="project" value="UniProtKB-EC"/>
</dbReference>
<dbReference type="PROSITE" id="PS50011">
    <property type="entry name" value="PROTEIN_KINASE_DOM"/>
    <property type="match status" value="1"/>
</dbReference>
<dbReference type="EC" id="2.7.12.2" evidence="6"/>
<organism evidence="12">
    <name type="scientific">Caenorhabditis remanei</name>
    <name type="common">Caenorhabditis vulgaris</name>
    <dbReference type="NCBI Taxonomy" id="31234"/>
    <lineage>
        <taxon>Eukaryota</taxon>
        <taxon>Metazoa</taxon>
        <taxon>Ecdysozoa</taxon>
        <taxon>Nematoda</taxon>
        <taxon>Chromadorea</taxon>
        <taxon>Rhabditida</taxon>
        <taxon>Rhabditina</taxon>
        <taxon>Rhabditomorpha</taxon>
        <taxon>Rhabditoidea</taxon>
        <taxon>Rhabditidae</taxon>
        <taxon>Peloderinae</taxon>
        <taxon>Caenorhabditis</taxon>
    </lineage>
</organism>
<dbReference type="InterPro" id="IPR008271">
    <property type="entry name" value="Ser/Thr_kinase_AS"/>
</dbReference>
<dbReference type="CDD" id="cd00180">
    <property type="entry name" value="PKc"/>
    <property type="match status" value="1"/>
</dbReference>
<dbReference type="PANTHER" id="PTHR48013:SF9">
    <property type="entry name" value="DUAL SPECIFICITY MITOGEN-ACTIVATED PROTEIN KINASE KINASE 5"/>
    <property type="match status" value="1"/>
</dbReference>